<name>A0ABD5VDG0_9EURY</name>
<evidence type="ECO:0000313" key="2">
    <source>
        <dbReference type="Proteomes" id="UP001596395"/>
    </source>
</evidence>
<organism evidence="1 2">
    <name type="scientific">Halorubellus litoreus</name>
    <dbReference type="NCBI Taxonomy" id="755308"/>
    <lineage>
        <taxon>Archaea</taxon>
        <taxon>Methanobacteriati</taxon>
        <taxon>Methanobacteriota</taxon>
        <taxon>Stenosarchaea group</taxon>
        <taxon>Halobacteria</taxon>
        <taxon>Halobacteriales</taxon>
        <taxon>Halorubellaceae</taxon>
        <taxon>Halorubellus</taxon>
    </lineage>
</organism>
<dbReference type="AlphaFoldDB" id="A0ABD5VDG0"/>
<dbReference type="Pfam" id="PF24018">
    <property type="entry name" value="DUF7331"/>
    <property type="match status" value="1"/>
</dbReference>
<dbReference type="EMBL" id="JBHSXN010000001">
    <property type="protein sequence ID" value="MFC6952001.1"/>
    <property type="molecule type" value="Genomic_DNA"/>
</dbReference>
<reference evidence="1 2" key="1">
    <citation type="journal article" date="2019" name="Int. J. Syst. Evol. Microbiol.">
        <title>The Global Catalogue of Microorganisms (GCM) 10K type strain sequencing project: providing services to taxonomists for standard genome sequencing and annotation.</title>
        <authorList>
            <consortium name="The Broad Institute Genomics Platform"/>
            <consortium name="The Broad Institute Genome Sequencing Center for Infectious Disease"/>
            <person name="Wu L."/>
            <person name="Ma J."/>
        </authorList>
    </citation>
    <scope>NUCLEOTIDE SEQUENCE [LARGE SCALE GENOMIC DNA]</scope>
    <source>
        <strain evidence="1 2">GX26</strain>
    </source>
</reference>
<proteinExistence type="predicted"/>
<keyword evidence="2" id="KW-1185">Reference proteome</keyword>
<gene>
    <name evidence="1" type="ORF">ACFQGB_03915</name>
</gene>
<dbReference type="InterPro" id="IPR055755">
    <property type="entry name" value="DUF7331"/>
</dbReference>
<protein>
    <submittedName>
        <fullName evidence="1">Uncharacterized protein</fullName>
    </submittedName>
</protein>
<dbReference type="Proteomes" id="UP001596395">
    <property type="component" value="Unassembled WGS sequence"/>
</dbReference>
<accession>A0ABD5VDG0</accession>
<sequence length="54" mass="5885">MGADVYDPNAIDDAPVAERYTAIETDDGDLVVFDAKAEDAWIQATDATCLPRLR</sequence>
<dbReference type="RefSeq" id="WP_336349000.1">
    <property type="nucleotide sequence ID" value="NZ_JAZAQL010000001.1"/>
</dbReference>
<evidence type="ECO:0000313" key="1">
    <source>
        <dbReference type="EMBL" id="MFC6952001.1"/>
    </source>
</evidence>
<comment type="caution">
    <text evidence="1">The sequence shown here is derived from an EMBL/GenBank/DDBJ whole genome shotgun (WGS) entry which is preliminary data.</text>
</comment>